<dbReference type="Proteomes" id="UP000827721">
    <property type="component" value="Unassembled WGS sequence"/>
</dbReference>
<evidence type="ECO:0000313" key="2">
    <source>
        <dbReference type="Proteomes" id="UP000827721"/>
    </source>
</evidence>
<evidence type="ECO:0000313" key="1">
    <source>
        <dbReference type="EMBL" id="KAH7571084.1"/>
    </source>
</evidence>
<name>A0ABQ8I383_9ROSI</name>
<dbReference type="PANTHER" id="PTHR47599:SF4">
    <property type="entry name" value="POLYPROTEIN"/>
    <property type="match status" value="1"/>
</dbReference>
<gene>
    <name evidence="1" type="ORF">JRO89_XS05G0251300</name>
</gene>
<comment type="caution">
    <text evidence="1">The sequence shown here is derived from an EMBL/GenBank/DDBJ whole genome shotgun (WGS) entry which is preliminary data.</text>
</comment>
<reference evidence="1 2" key="1">
    <citation type="submission" date="2021-02" db="EMBL/GenBank/DDBJ databases">
        <title>Plant Genome Project.</title>
        <authorList>
            <person name="Zhang R.-G."/>
        </authorList>
    </citation>
    <scope>NUCLEOTIDE SEQUENCE [LARGE SCALE GENOMIC DNA]</scope>
    <source>
        <tissue evidence="1">Leaves</tissue>
    </source>
</reference>
<dbReference type="Pfam" id="PF01107">
    <property type="entry name" value="MP"/>
    <property type="match status" value="1"/>
</dbReference>
<accession>A0ABQ8I383</accession>
<dbReference type="PANTHER" id="PTHR47599">
    <property type="entry name" value="CELL-TO-CELL MOVEMENT PROTEIN"/>
    <property type="match status" value="1"/>
</dbReference>
<dbReference type="EMBL" id="JAFEMO010000005">
    <property type="protein sequence ID" value="KAH7571084.1"/>
    <property type="molecule type" value="Genomic_DNA"/>
</dbReference>
<keyword evidence="2" id="KW-1185">Reference proteome</keyword>
<dbReference type="InterPro" id="IPR051596">
    <property type="entry name" value="Caulimoviridae_Movement"/>
</dbReference>
<sequence>MDAQEFLQKCFVPLSARPVPDWRITRQNSKKSENSKGVFRCFHFGNKYCIQTTEGDISSNNEQISIQLLDPLVIARNKQKYRYIHIGLIQVYVKPQDEGVGGSISLFMRDKRLLDFNDSVLNVPYSTELNDPINFFPNFMVSLEDIDILHHLTLNVKFRDLQMEANRWPLELTYKIHYKWTRDKMNPAAKGYGPGIEIVFHHTNMRSPNDLTPRIIKRSDVQFPEGWNVQDGIPEEQENNSPRFIFVPFSDVKLEFPKIHQ</sequence>
<proteinExistence type="predicted"/>
<organism evidence="1 2">
    <name type="scientific">Xanthoceras sorbifolium</name>
    <dbReference type="NCBI Taxonomy" id="99658"/>
    <lineage>
        <taxon>Eukaryota</taxon>
        <taxon>Viridiplantae</taxon>
        <taxon>Streptophyta</taxon>
        <taxon>Embryophyta</taxon>
        <taxon>Tracheophyta</taxon>
        <taxon>Spermatophyta</taxon>
        <taxon>Magnoliopsida</taxon>
        <taxon>eudicotyledons</taxon>
        <taxon>Gunneridae</taxon>
        <taxon>Pentapetalae</taxon>
        <taxon>rosids</taxon>
        <taxon>malvids</taxon>
        <taxon>Sapindales</taxon>
        <taxon>Sapindaceae</taxon>
        <taxon>Xanthoceroideae</taxon>
        <taxon>Xanthoceras</taxon>
    </lineage>
</organism>
<dbReference type="InterPro" id="IPR028919">
    <property type="entry name" value="Viral_movement"/>
</dbReference>
<protein>
    <submittedName>
        <fullName evidence="1">Uncharacterized protein</fullName>
    </submittedName>
</protein>